<dbReference type="InterPro" id="IPR027417">
    <property type="entry name" value="P-loop_NTPase"/>
</dbReference>
<gene>
    <name evidence="8" type="ORF">GC106_48930</name>
</gene>
<dbReference type="InterPro" id="IPR036388">
    <property type="entry name" value="WH-like_DNA-bd_sf"/>
</dbReference>
<dbReference type="SUPFAM" id="SSF52540">
    <property type="entry name" value="P-loop containing nucleoside triphosphate hydrolases"/>
    <property type="match status" value="1"/>
</dbReference>
<dbReference type="Pfam" id="PF13424">
    <property type="entry name" value="TPR_12"/>
    <property type="match status" value="1"/>
</dbReference>
<dbReference type="Pfam" id="PF03704">
    <property type="entry name" value="BTAD"/>
    <property type="match status" value="1"/>
</dbReference>
<feature type="DNA-binding region" description="OmpR/PhoB-type" evidence="6">
    <location>
        <begin position="14"/>
        <end position="120"/>
    </location>
</feature>
<evidence type="ECO:0000256" key="1">
    <source>
        <dbReference type="ARBA" id="ARBA00005820"/>
    </source>
</evidence>
<protein>
    <submittedName>
        <fullName evidence="8">Transcriptional regulator</fullName>
    </submittedName>
</protein>
<dbReference type="InterPro" id="IPR051677">
    <property type="entry name" value="AfsR-DnrI-RedD_regulator"/>
</dbReference>
<sequence length="956" mass="103720">MTGHNDADAYADDPTNHAMSEEAVRFGVLGPLRVWRGRRELDLGPPRQRLILAVLLVRPGDMVSADDLVDVLWDSAAPASAKNLIHRYVGALRRVLEPDLPPRAAGRWLVRQGPGYVLRAGKDSTDIAAFRDLVATARTQSDAEALPTYYQALEMWSGECADGLALTPAAEALFASVNNEFTTAVAAMADAAFRVGRAPEALRALHWVSPQVPLNEGIQARLMLALAASGNQTEALQVYRATTERLADELGIDPGQELRAAYAQVRQQVEQPGDALGTRPAQLPMDLSTFGGRRAELDYLRSLLESGDPPVTIVAIDGMPGAGKTTTAVHLAHEIVDRYPDGQLYVNLRGFDPSGLAVSPSTALVGFLTALGIQGDRVPPDVASQSALFRTCLAGKRMLVVLDNVRDREQVLPLLPGAPSCLVIVTSRNRMTGLVAMEGARPYTLDPVPVEEAREILALRLGARGRSDAAVDTIVDVCGGLPLALAMVAARAATYPDLPLSAIAEELHSGHSNLDALSHDEARGVRAVFSWSYEALRPQAALLFRLLSWHWGPDISVRACASLLGVPLREAQASLAELNRTRLVTEHVPGRFLMHDLVRAYAMELSRELDPAEVREQAVRRVFDYYVHSAVAASLPLMPHRPVPLEPLSPGVTPEQGFDDASACQWLGAEYAVLRTSVGQAIERGDAGTAWRMALALQIFQHYMGYLRDWASTARAALEATRAAGDQRGQLFAERSLAGAYYMLGEGQSALHHLGNILELITAAGLADEESAYVERNIGEVLSMGALDIEPDYRAATEHFERALTLYRRMDHPQGVAYCLEGMAVCAVKLGAGERGIELLNAAIPLHRRINDRVGEGYAYAKLAEAYLQLGRLDEAATWLDQAIDLHSKGNHRPMQMDDLVLLGDIRIAQDDPDGAREAWQKALRVAEEHGVPYSVPELQARLAALAGDQQQVSRP</sequence>
<keyword evidence="9" id="KW-1185">Reference proteome</keyword>
<organism evidence="8 9">
    <name type="scientific">Kibdelosporangium persicum</name>
    <dbReference type="NCBI Taxonomy" id="2698649"/>
    <lineage>
        <taxon>Bacteria</taxon>
        <taxon>Bacillati</taxon>
        <taxon>Actinomycetota</taxon>
        <taxon>Actinomycetes</taxon>
        <taxon>Pseudonocardiales</taxon>
        <taxon>Pseudonocardiaceae</taxon>
        <taxon>Kibdelosporangium</taxon>
    </lineage>
</organism>
<dbReference type="PROSITE" id="PS50005">
    <property type="entry name" value="TPR"/>
    <property type="match status" value="1"/>
</dbReference>
<dbReference type="InterPro" id="IPR011990">
    <property type="entry name" value="TPR-like_helical_dom_sf"/>
</dbReference>
<comment type="similarity">
    <text evidence="1">Belongs to the AfsR/DnrI/RedD regulatory family.</text>
</comment>
<reference evidence="8 9" key="1">
    <citation type="submission" date="2020-01" db="EMBL/GenBank/DDBJ databases">
        <title>Kibdelosporangium persica a novel Actinomycetes from a hot desert in Iran.</title>
        <authorList>
            <person name="Safaei N."/>
            <person name="Zaburannyi N."/>
            <person name="Mueller R."/>
            <person name="Wink J."/>
        </authorList>
    </citation>
    <scope>NUCLEOTIDE SEQUENCE [LARGE SCALE GENOMIC DNA]</scope>
    <source>
        <strain evidence="8 9">4NS15</strain>
    </source>
</reference>
<proteinExistence type="inferred from homology"/>
<dbReference type="SMART" id="SM00028">
    <property type="entry name" value="TPR"/>
    <property type="match status" value="3"/>
</dbReference>
<evidence type="ECO:0000313" key="9">
    <source>
        <dbReference type="Proteomes" id="UP000763557"/>
    </source>
</evidence>
<feature type="domain" description="OmpR/PhoB-type" evidence="7">
    <location>
        <begin position="14"/>
        <end position="120"/>
    </location>
</feature>
<dbReference type="InterPro" id="IPR002182">
    <property type="entry name" value="NB-ARC"/>
</dbReference>
<accession>A0ABX2F8Y4</accession>
<dbReference type="PANTHER" id="PTHR35807">
    <property type="entry name" value="TRANSCRIPTIONAL REGULATOR REDD-RELATED"/>
    <property type="match status" value="1"/>
</dbReference>
<dbReference type="PANTHER" id="PTHR35807:SF1">
    <property type="entry name" value="TRANSCRIPTIONAL REGULATOR REDD"/>
    <property type="match status" value="1"/>
</dbReference>
<dbReference type="Pfam" id="PF00931">
    <property type="entry name" value="NB-ARC"/>
    <property type="match status" value="1"/>
</dbReference>
<dbReference type="Proteomes" id="UP000763557">
    <property type="component" value="Unassembled WGS sequence"/>
</dbReference>
<dbReference type="CDD" id="cd02019">
    <property type="entry name" value="NK"/>
    <property type="match status" value="1"/>
</dbReference>
<dbReference type="PRINTS" id="PR00364">
    <property type="entry name" value="DISEASERSIST"/>
</dbReference>
<dbReference type="Gene3D" id="1.25.40.10">
    <property type="entry name" value="Tetratricopeptide repeat domain"/>
    <property type="match status" value="2"/>
</dbReference>
<dbReference type="Gene3D" id="1.10.10.10">
    <property type="entry name" value="Winged helix-like DNA-binding domain superfamily/Winged helix DNA-binding domain"/>
    <property type="match status" value="1"/>
</dbReference>
<dbReference type="Pfam" id="PF00486">
    <property type="entry name" value="Trans_reg_C"/>
    <property type="match status" value="1"/>
</dbReference>
<keyword evidence="5" id="KW-0802">TPR repeat</keyword>
<dbReference type="SMART" id="SM01043">
    <property type="entry name" value="BTAD"/>
    <property type="match status" value="1"/>
</dbReference>
<name>A0ABX2F8Y4_9PSEU</name>
<evidence type="ECO:0000256" key="2">
    <source>
        <dbReference type="ARBA" id="ARBA00023015"/>
    </source>
</evidence>
<dbReference type="InterPro" id="IPR016032">
    <property type="entry name" value="Sig_transdc_resp-reg_C-effctor"/>
</dbReference>
<dbReference type="SUPFAM" id="SSF48452">
    <property type="entry name" value="TPR-like"/>
    <property type="match status" value="2"/>
</dbReference>
<evidence type="ECO:0000256" key="3">
    <source>
        <dbReference type="ARBA" id="ARBA00023125"/>
    </source>
</evidence>
<evidence type="ECO:0000256" key="5">
    <source>
        <dbReference type="PROSITE-ProRule" id="PRU00339"/>
    </source>
</evidence>
<dbReference type="Gene3D" id="3.40.50.300">
    <property type="entry name" value="P-loop containing nucleotide triphosphate hydrolases"/>
    <property type="match status" value="1"/>
</dbReference>
<keyword evidence="2" id="KW-0805">Transcription regulation</keyword>
<dbReference type="PROSITE" id="PS51755">
    <property type="entry name" value="OMPR_PHOB"/>
    <property type="match status" value="1"/>
</dbReference>
<dbReference type="InterPro" id="IPR001867">
    <property type="entry name" value="OmpR/PhoB-type_DNA-bd"/>
</dbReference>
<dbReference type="InterPro" id="IPR019734">
    <property type="entry name" value="TPR_rpt"/>
</dbReference>
<evidence type="ECO:0000256" key="4">
    <source>
        <dbReference type="ARBA" id="ARBA00023163"/>
    </source>
</evidence>
<comment type="caution">
    <text evidence="8">The sequence shown here is derived from an EMBL/GenBank/DDBJ whole genome shotgun (WGS) entry which is preliminary data.</text>
</comment>
<keyword evidence="4" id="KW-0804">Transcription</keyword>
<dbReference type="SUPFAM" id="SSF46894">
    <property type="entry name" value="C-terminal effector domain of the bipartite response regulators"/>
    <property type="match status" value="1"/>
</dbReference>
<evidence type="ECO:0000313" key="8">
    <source>
        <dbReference type="EMBL" id="NRN67653.1"/>
    </source>
</evidence>
<dbReference type="RefSeq" id="WP_173135858.1">
    <property type="nucleotide sequence ID" value="NZ_CBCSGW010000001.1"/>
</dbReference>
<keyword evidence="3 6" id="KW-0238">DNA-binding</keyword>
<evidence type="ECO:0000259" key="7">
    <source>
        <dbReference type="PROSITE" id="PS51755"/>
    </source>
</evidence>
<evidence type="ECO:0000256" key="6">
    <source>
        <dbReference type="PROSITE-ProRule" id="PRU01091"/>
    </source>
</evidence>
<dbReference type="EMBL" id="JAAATY010000015">
    <property type="protein sequence ID" value="NRN67653.1"/>
    <property type="molecule type" value="Genomic_DNA"/>
</dbReference>
<dbReference type="SMART" id="SM00862">
    <property type="entry name" value="Trans_reg_C"/>
    <property type="match status" value="1"/>
</dbReference>
<dbReference type="InterPro" id="IPR005158">
    <property type="entry name" value="BTAD"/>
</dbReference>
<feature type="repeat" description="TPR" evidence="5">
    <location>
        <begin position="857"/>
        <end position="890"/>
    </location>
</feature>